<reference evidence="1" key="1">
    <citation type="submission" date="2021-06" db="EMBL/GenBank/DDBJ databases">
        <authorList>
            <person name="Kallberg Y."/>
            <person name="Tangrot J."/>
            <person name="Rosling A."/>
        </authorList>
    </citation>
    <scope>NUCLEOTIDE SEQUENCE</scope>
    <source>
        <strain evidence="1">MA461A</strain>
    </source>
</reference>
<organism evidence="1 2">
    <name type="scientific">Racocetra persica</name>
    <dbReference type="NCBI Taxonomy" id="160502"/>
    <lineage>
        <taxon>Eukaryota</taxon>
        <taxon>Fungi</taxon>
        <taxon>Fungi incertae sedis</taxon>
        <taxon>Mucoromycota</taxon>
        <taxon>Glomeromycotina</taxon>
        <taxon>Glomeromycetes</taxon>
        <taxon>Diversisporales</taxon>
        <taxon>Gigasporaceae</taxon>
        <taxon>Racocetra</taxon>
    </lineage>
</organism>
<proteinExistence type="predicted"/>
<keyword evidence="2" id="KW-1185">Reference proteome</keyword>
<gene>
    <name evidence="1" type="ORF">RPERSI_LOCUS28675</name>
</gene>
<feature type="non-terminal residue" evidence="1">
    <location>
        <position position="1"/>
    </location>
</feature>
<dbReference type="EMBL" id="CAJVQC010105367">
    <property type="protein sequence ID" value="CAG8833021.1"/>
    <property type="molecule type" value="Genomic_DNA"/>
</dbReference>
<name>A0ACA9S9X6_9GLOM</name>
<sequence>PFEVFPMIAINFNTTSDYHWNEYDKANSLYVLVALGDYEGGELCFSQLQMVVHLRPGQIVAFASRLLLHTYIKARIKKGANRPMVSKQDLNNAQSLNHRTHLSKPKAKQIQ</sequence>
<accession>A0ACA9S9X6</accession>
<comment type="caution">
    <text evidence="1">The sequence shown here is derived from an EMBL/GenBank/DDBJ whole genome shotgun (WGS) entry which is preliminary data.</text>
</comment>
<protein>
    <submittedName>
        <fullName evidence="1">15725_t:CDS:1</fullName>
    </submittedName>
</protein>
<feature type="non-terminal residue" evidence="1">
    <location>
        <position position="111"/>
    </location>
</feature>
<evidence type="ECO:0000313" key="1">
    <source>
        <dbReference type="EMBL" id="CAG8833021.1"/>
    </source>
</evidence>
<dbReference type="Proteomes" id="UP000789920">
    <property type="component" value="Unassembled WGS sequence"/>
</dbReference>
<evidence type="ECO:0000313" key="2">
    <source>
        <dbReference type="Proteomes" id="UP000789920"/>
    </source>
</evidence>